<feature type="compositionally biased region" description="Polar residues" evidence="2">
    <location>
        <begin position="210"/>
        <end position="224"/>
    </location>
</feature>
<dbReference type="AlphaFoldDB" id="A0A443SNW8"/>
<dbReference type="VEuPathDB" id="VectorBase:LDEU002821"/>
<feature type="compositionally biased region" description="Basic residues" evidence="2">
    <location>
        <begin position="161"/>
        <end position="171"/>
    </location>
</feature>
<evidence type="ECO:0000256" key="2">
    <source>
        <dbReference type="SAM" id="MobiDB-lite"/>
    </source>
</evidence>
<dbReference type="OrthoDB" id="9978265at2759"/>
<feature type="domain" description="BTB" evidence="3">
    <location>
        <begin position="39"/>
        <end position="104"/>
    </location>
</feature>
<feature type="region of interest" description="Disordered" evidence="2">
    <location>
        <begin position="205"/>
        <end position="224"/>
    </location>
</feature>
<dbReference type="Pfam" id="PF00651">
    <property type="entry name" value="BTB"/>
    <property type="match status" value="1"/>
</dbReference>
<dbReference type="InterPro" id="IPR000210">
    <property type="entry name" value="BTB/POZ_dom"/>
</dbReference>
<dbReference type="PANTHER" id="PTHR23110:SF109">
    <property type="entry name" value="FI07618P-RELATED"/>
    <property type="match status" value="1"/>
</dbReference>
<dbReference type="GO" id="GO:0005634">
    <property type="term" value="C:nucleus"/>
    <property type="evidence" value="ECO:0007669"/>
    <property type="project" value="TreeGrafter"/>
</dbReference>
<dbReference type="InterPro" id="IPR051095">
    <property type="entry name" value="Dros_DevTransReg"/>
</dbReference>
<keyword evidence="1" id="KW-0539">Nucleus</keyword>
<accession>A0A443SNW8</accession>
<evidence type="ECO:0000313" key="4">
    <source>
        <dbReference type="EMBL" id="RWS29221.1"/>
    </source>
</evidence>
<dbReference type="CDD" id="cd18315">
    <property type="entry name" value="BTB_POZ_BAB-like"/>
    <property type="match status" value="1"/>
</dbReference>
<evidence type="ECO:0000256" key="1">
    <source>
        <dbReference type="ARBA" id="ARBA00023242"/>
    </source>
</evidence>
<keyword evidence="5" id="KW-1185">Reference proteome</keyword>
<sequence length="269" mass="29631">MSMLSSPMANSQQFCLKWNNHSANLTKTLTEMVADECFVDVTLACEGTFLKAHKMVLSACSNYFKELFKANPCQHPIVILKDMKIDDLKAIIDFMYKGEVNVSQNQLGALLKTAEVLKVKGLTEVGDDSEKIAEKRGAGHLEETGDHATSCNQTSTVNASGRKKKKRRTKKPNQQTSSPDDGSGTESGHSSEEEETVDMTAVKRVKESNHGSTSQPQHSQSIPESLSNVMQTRRRTQQMPQLQQPLTAVFDDTCNDITLTESATSAIFV</sequence>
<feature type="compositionally biased region" description="Polar residues" evidence="2">
    <location>
        <begin position="147"/>
        <end position="159"/>
    </location>
</feature>
<feature type="region of interest" description="Disordered" evidence="2">
    <location>
        <begin position="140"/>
        <end position="198"/>
    </location>
</feature>
<protein>
    <submittedName>
        <fullName evidence="4">Protein bric-a-brac-like protein</fullName>
    </submittedName>
</protein>
<evidence type="ECO:0000313" key="5">
    <source>
        <dbReference type="Proteomes" id="UP000288716"/>
    </source>
</evidence>
<gene>
    <name evidence="4" type="ORF">B4U80_04949</name>
</gene>
<name>A0A443SNW8_9ACAR</name>
<dbReference type="InterPro" id="IPR011333">
    <property type="entry name" value="SKP1/BTB/POZ_sf"/>
</dbReference>
<proteinExistence type="predicted"/>
<dbReference type="SUPFAM" id="SSF54695">
    <property type="entry name" value="POZ domain"/>
    <property type="match status" value="1"/>
</dbReference>
<dbReference type="Proteomes" id="UP000288716">
    <property type="component" value="Unassembled WGS sequence"/>
</dbReference>
<organism evidence="4 5">
    <name type="scientific">Leptotrombidium deliense</name>
    <dbReference type="NCBI Taxonomy" id="299467"/>
    <lineage>
        <taxon>Eukaryota</taxon>
        <taxon>Metazoa</taxon>
        <taxon>Ecdysozoa</taxon>
        <taxon>Arthropoda</taxon>
        <taxon>Chelicerata</taxon>
        <taxon>Arachnida</taxon>
        <taxon>Acari</taxon>
        <taxon>Acariformes</taxon>
        <taxon>Trombidiformes</taxon>
        <taxon>Prostigmata</taxon>
        <taxon>Anystina</taxon>
        <taxon>Parasitengona</taxon>
        <taxon>Trombiculoidea</taxon>
        <taxon>Trombiculidae</taxon>
        <taxon>Leptotrombidium</taxon>
    </lineage>
</organism>
<dbReference type="GO" id="GO:0006357">
    <property type="term" value="P:regulation of transcription by RNA polymerase II"/>
    <property type="evidence" value="ECO:0007669"/>
    <property type="project" value="TreeGrafter"/>
</dbReference>
<dbReference type="SMART" id="SM00225">
    <property type="entry name" value="BTB"/>
    <property type="match status" value="1"/>
</dbReference>
<dbReference type="PANTHER" id="PTHR23110">
    <property type="entry name" value="BTB DOMAIN TRANSCRIPTION FACTOR"/>
    <property type="match status" value="1"/>
</dbReference>
<evidence type="ECO:0000259" key="3">
    <source>
        <dbReference type="PROSITE" id="PS50097"/>
    </source>
</evidence>
<dbReference type="EMBL" id="NCKV01001013">
    <property type="protein sequence ID" value="RWS29221.1"/>
    <property type="molecule type" value="Genomic_DNA"/>
</dbReference>
<dbReference type="STRING" id="299467.A0A443SNW8"/>
<comment type="caution">
    <text evidence="4">The sequence shown here is derived from an EMBL/GenBank/DDBJ whole genome shotgun (WGS) entry which is preliminary data.</text>
</comment>
<reference evidence="4 5" key="1">
    <citation type="journal article" date="2018" name="Gigascience">
        <title>Genomes of trombidid mites reveal novel predicted allergens and laterally-transferred genes associated with secondary metabolism.</title>
        <authorList>
            <person name="Dong X."/>
            <person name="Chaisiri K."/>
            <person name="Xia D."/>
            <person name="Armstrong S.D."/>
            <person name="Fang Y."/>
            <person name="Donnelly M.J."/>
            <person name="Kadowaki T."/>
            <person name="McGarry J.W."/>
            <person name="Darby A.C."/>
            <person name="Makepeace B.L."/>
        </authorList>
    </citation>
    <scope>NUCLEOTIDE SEQUENCE [LARGE SCALE GENOMIC DNA]</scope>
    <source>
        <strain evidence="4">UoL-UT</strain>
    </source>
</reference>
<dbReference type="PROSITE" id="PS50097">
    <property type="entry name" value="BTB"/>
    <property type="match status" value="1"/>
</dbReference>
<dbReference type="Gene3D" id="3.30.710.10">
    <property type="entry name" value="Potassium Channel Kv1.1, Chain A"/>
    <property type="match status" value="1"/>
</dbReference>